<protein>
    <submittedName>
        <fullName evidence="1">Alpha/beta-hydrolase</fullName>
    </submittedName>
</protein>
<gene>
    <name evidence="1" type="ORF">BV25DRAFT_112581</name>
</gene>
<reference evidence="1" key="1">
    <citation type="submission" date="2021-03" db="EMBL/GenBank/DDBJ databases">
        <authorList>
            <consortium name="DOE Joint Genome Institute"/>
            <person name="Ahrendt S."/>
            <person name="Looney B.P."/>
            <person name="Miyauchi S."/>
            <person name="Morin E."/>
            <person name="Drula E."/>
            <person name="Courty P.E."/>
            <person name="Chicoki N."/>
            <person name="Fauchery L."/>
            <person name="Kohler A."/>
            <person name="Kuo A."/>
            <person name="Labutti K."/>
            <person name="Pangilinan J."/>
            <person name="Lipzen A."/>
            <person name="Riley R."/>
            <person name="Andreopoulos W."/>
            <person name="He G."/>
            <person name="Johnson J."/>
            <person name="Barry K.W."/>
            <person name="Grigoriev I.V."/>
            <person name="Nagy L."/>
            <person name="Hibbett D."/>
            <person name="Henrissat B."/>
            <person name="Matheny P.B."/>
            <person name="Labbe J."/>
            <person name="Martin F."/>
        </authorList>
    </citation>
    <scope>NUCLEOTIDE SEQUENCE</scope>
    <source>
        <strain evidence="1">HHB10654</strain>
    </source>
</reference>
<organism evidence="1 2">
    <name type="scientific">Artomyces pyxidatus</name>
    <dbReference type="NCBI Taxonomy" id="48021"/>
    <lineage>
        <taxon>Eukaryota</taxon>
        <taxon>Fungi</taxon>
        <taxon>Dikarya</taxon>
        <taxon>Basidiomycota</taxon>
        <taxon>Agaricomycotina</taxon>
        <taxon>Agaricomycetes</taxon>
        <taxon>Russulales</taxon>
        <taxon>Auriscalpiaceae</taxon>
        <taxon>Artomyces</taxon>
    </lineage>
</organism>
<evidence type="ECO:0000313" key="2">
    <source>
        <dbReference type="Proteomes" id="UP000814140"/>
    </source>
</evidence>
<accession>A0ACB8TLF4</accession>
<sequence length="467" mass="51876">MPYVDILAHDDYLSFWYTTNTLNCNVSGFDPAKPTILLIPPLAFDSSWLSNQFGDPRLNGSYNMIAFDSRFAGRTRSRPNPSIDLWVEAADLALACQTLQLHSVHIWAEESLAVNVALRFALLFPDMCLSLALITVGPPTELPSYHSSFEETVRMWSFAEDLDGLEHAAHLFLNLTVGYDLDPEETDNIVSYWQTTYPPFQRVRLAGAINLTSNRIPLSSYQLSLITQPVLILHGENNALHPIKHAQQLSEDLQNSNVSLSVLKGCAGYLSLIPTCASILNKIYVKFVSRIPPPESTPLPVPIPISMKRALATLAGLVDRPMITMRDPMSPMSFSVVTPEVEKQQREVFISFIRGQTAAFSPLGEDGRPLRKFSERKDGHWSNGDHQGMSHAGGPDSATLKLPSNKSNPPAREKTETMMRPPEPVTLEMVIDSGLRRTGFSTYSVDKLSLRTTLSRTSVISRLPVKN</sequence>
<dbReference type="Proteomes" id="UP000814140">
    <property type="component" value="Unassembled WGS sequence"/>
</dbReference>
<reference evidence="1" key="2">
    <citation type="journal article" date="2022" name="New Phytol.">
        <title>Evolutionary transition to the ectomycorrhizal habit in the genomes of a hyperdiverse lineage of mushroom-forming fungi.</title>
        <authorList>
            <person name="Looney B."/>
            <person name="Miyauchi S."/>
            <person name="Morin E."/>
            <person name="Drula E."/>
            <person name="Courty P.E."/>
            <person name="Kohler A."/>
            <person name="Kuo A."/>
            <person name="LaButti K."/>
            <person name="Pangilinan J."/>
            <person name="Lipzen A."/>
            <person name="Riley R."/>
            <person name="Andreopoulos W."/>
            <person name="He G."/>
            <person name="Johnson J."/>
            <person name="Nolan M."/>
            <person name="Tritt A."/>
            <person name="Barry K.W."/>
            <person name="Grigoriev I.V."/>
            <person name="Nagy L.G."/>
            <person name="Hibbett D."/>
            <person name="Henrissat B."/>
            <person name="Matheny P.B."/>
            <person name="Labbe J."/>
            <person name="Martin F.M."/>
        </authorList>
    </citation>
    <scope>NUCLEOTIDE SEQUENCE</scope>
    <source>
        <strain evidence="1">HHB10654</strain>
    </source>
</reference>
<keyword evidence="2" id="KW-1185">Reference proteome</keyword>
<evidence type="ECO:0000313" key="1">
    <source>
        <dbReference type="EMBL" id="KAI0069186.1"/>
    </source>
</evidence>
<comment type="caution">
    <text evidence="1">The sequence shown here is derived from an EMBL/GenBank/DDBJ whole genome shotgun (WGS) entry which is preliminary data.</text>
</comment>
<proteinExistence type="predicted"/>
<dbReference type="EMBL" id="MU277187">
    <property type="protein sequence ID" value="KAI0069186.1"/>
    <property type="molecule type" value="Genomic_DNA"/>
</dbReference>
<name>A0ACB8TLF4_9AGAM</name>